<feature type="non-terminal residue" evidence="1">
    <location>
        <position position="15"/>
    </location>
</feature>
<protein>
    <submittedName>
        <fullName evidence="1">Uncharacterized protein</fullName>
    </submittedName>
</protein>
<proteinExistence type="predicted"/>
<keyword evidence="2" id="KW-1185">Reference proteome</keyword>
<sequence>MDSKVIVNMVTSGHP</sequence>
<dbReference type="Proteomes" id="UP000265520">
    <property type="component" value="Unassembled WGS sequence"/>
</dbReference>
<reference evidence="1 2" key="1">
    <citation type="journal article" date="2018" name="Front. Plant Sci.">
        <title>Red Clover (Trifolium pratense) and Zigzag Clover (T. medium) - A Picture of Genomic Similarities and Differences.</title>
        <authorList>
            <person name="Dluhosova J."/>
            <person name="Istvanek J."/>
            <person name="Nedelnik J."/>
            <person name="Repkova J."/>
        </authorList>
    </citation>
    <scope>NUCLEOTIDE SEQUENCE [LARGE SCALE GENOMIC DNA]</scope>
    <source>
        <strain evidence="2">cv. 10/8</strain>
        <tissue evidence="1">Leaf</tissue>
    </source>
</reference>
<evidence type="ECO:0000313" key="2">
    <source>
        <dbReference type="Proteomes" id="UP000265520"/>
    </source>
</evidence>
<comment type="caution">
    <text evidence="1">The sequence shown here is derived from an EMBL/GenBank/DDBJ whole genome shotgun (WGS) entry which is preliminary data.</text>
</comment>
<evidence type="ECO:0000313" key="1">
    <source>
        <dbReference type="EMBL" id="MCI71667.1"/>
    </source>
</evidence>
<name>A0A392UFR7_9FABA</name>
<organism evidence="1 2">
    <name type="scientific">Trifolium medium</name>
    <dbReference type="NCBI Taxonomy" id="97028"/>
    <lineage>
        <taxon>Eukaryota</taxon>
        <taxon>Viridiplantae</taxon>
        <taxon>Streptophyta</taxon>
        <taxon>Embryophyta</taxon>
        <taxon>Tracheophyta</taxon>
        <taxon>Spermatophyta</taxon>
        <taxon>Magnoliopsida</taxon>
        <taxon>eudicotyledons</taxon>
        <taxon>Gunneridae</taxon>
        <taxon>Pentapetalae</taxon>
        <taxon>rosids</taxon>
        <taxon>fabids</taxon>
        <taxon>Fabales</taxon>
        <taxon>Fabaceae</taxon>
        <taxon>Papilionoideae</taxon>
        <taxon>50 kb inversion clade</taxon>
        <taxon>NPAAA clade</taxon>
        <taxon>Hologalegina</taxon>
        <taxon>IRL clade</taxon>
        <taxon>Trifolieae</taxon>
        <taxon>Trifolium</taxon>
    </lineage>
</organism>
<accession>A0A392UFR7</accession>
<dbReference type="EMBL" id="LXQA010801244">
    <property type="protein sequence ID" value="MCI71667.1"/>
    <property type="molecule type" value="Genomic_DNA"/>
</dbReference>